<dbReference type="PANTHER" id="PTHR16675">
    <property type="entry name" value="MHC CLASS I-RELATED"/>
    <property type="match status" value="1"/>
</dbReference>
<keyword evidence="9" id="KW-0393">Immunoglobulin domain</keyword>
<dbReference type="GO" id="GO:0051861">
    <property type="term" value="F:glycolipid binding"/>
    <property type="evidence" value="ECO:0007669"/>
    <property type="project" value="Ensembl"/>
</dbReference>
<dbReference type="GO" id="GO:0009897">
    <property type="term" value="C:external side of plasma membrane"/>
    <property type="evidence" value="ECO:0007669"/>
    <property type="project" value="TreeGrafter"/>
</dbReference>
<reference evidence="14" key="3">
    <citation type="submission" date="2025-09" db="UniProtKB">
        <authorList>
            <consortium name="Ensembl"/>
        </authorList>
    </citation>
    <scope>IDENTIFICATION</scope>
</reference>
<evidence type="ECO:0000256" key="9">
    <source>
        <dbReference type="ARBA" id="ARBA00023319"/>
    </source>
</evidence>
<dbReference type="PANTHER" id="PTHR16675:SF155">
    <property type="entry name" value="T-CELL SURFACE GLYCOPROTEIN CD1C"/>
    <property type="match status" value="1"/>
</dbReference>
<dbReference type="RefSeq" id="XP_003821057.1">
    <property type="nucleotide sequence ID" value="XM_003821009.6"/>
</dbReference>
<dbReference type="CDD" id="cd21029">
    <property type="entry name" value="IgC1_CD1"/>
    <property type="match status" value="1"/>
</dbReference>
<organism evidence="14 15">
    <name type="scientific">Pan paniscus</name>
    <name type="common">Pygmy chimpanzee</name>
    <name type="synonym">Bonobo</name>
    <dbReference type="NCBI Taxonomy" id="9597"/>
    <lineage>
        <taxon>Eukaryota</taxon>
        <taxon>Metazoa</taxon>
        <taxon>Chordata</taxon>
        <taxon>Craniata</taxon>
        <taxon>Vertebrata</taxon>
        <taxon>Euteleostomi</taxon>
        <taxon>Mammalia</taxon>
        <taxon>Eutheria</taxon>
        <taxon>Euarchontoglires</taxon>
        <taxon>Primates</taxon>
        <taxon>Haplorrhini</taxon>
        <taxon>Catarrhini</taxon>
        <taxon>Hominidae</taxon>
        <taxon>Pan</taxon>
    </lineage>
</organism>
<dbReference type="Proteomes" id="UP000240080">
    <property type="component" value="Chromosome 1"/>
</dbReference>
<protein>
    <submittedName>
        <fullName evidence="14">CD1c molecule</fullName>
    </submittedName>
</protein>
<evidence type="ECO:0000313" key="14">
    <source>
        <dbReference type="Ensembl" id="ENSPPAP00000035643.1"/>
    </source>
</evidence>
<dbReference type="GO" id="GO:0005794">
    <property type="term" value="C:Golgi apparatus"/>
    <property type="evidence" value="ECO:0007669"/>
    <property type="project" value="Ensembl"/>
</dbReference>
<dbReference type="OMA" id="DMQTHGW"/>
<name>A0A2R9C147_PANPA</name>
<dbReference type="GO" id="GO:0002286">
    <property type="term" value="P:T cell activation involved in immune response"/>
    <property type="evidence" value="ECO:0007669"/>
    <property type="project" value="Ensembl"/>
</dbReference>
<dbReference type="Bgee" id="ENSPPAG00000040626">
    <property type="expression patterns" value="Expressed in liver and 2 other cell types or tissues"/>
</dbReference>
<comment type="subcellular location">
    <subcellularLocation>
        <location evidence="10">Endomembrane system</location>
        <topology evidence="10">Single-pass type I membrane protein</topology>
    </subcellularLocation>
    <subcellularLocation>
        <location evidence="1">Endosome</location>
    </subcellularLocation>
</comment>
<proteinExistence type="predicted"/>
<sequence length="333" mass="37668">MLFLQFLLLALLLPGGDNADASQEHVSFHVIQIFSFVNQSWARGQGSGWLDELQTHGWDSESGKIIFLHTWSKGNFSNEELLDLELLFRFYLFGLTREIQDHASQDYSKYPFEVQVKAGCELHSGKSPEGFFQVAFNGLDLLSFQNTTWVPSPGSGSLAQSVCHLLNHQYEGVTETVYNLIRSTCPRFLLGLLDAGKMYVHRQVRPEAWLSSRPSLGSGQLLLVCHASGFYPKPVWVTWMRNEQEQLGTKHGDILPNADGTWYLQVILEVASEEASGLSCRVRHSSLGGQDIILYWGHHFSMNWIALVVIVPLVILIVLVLWFKKHCSYQDIL</sequence>
<dbReference type="SUPFAM" id="SSF48726">
    <property type="entry name" value="Immunoglobulin"/>
    <property type="match status" value="1"/>
</dbReference>
<dbReference type="InterPro" id="IPR013783">
    <property type="entry name" value="Ig-like_fold"/>
</dbReference>
<dbReference type="InterPro" id="IPR003597">
    <property type="entry name" value="Ig_C1-set"/>
</dbReference>
<dbReference type="OrthoDB" id="8890485at2759"/>
<evidence type="ECO:0000256" key="6">
    <source>
        <dbReference type="ARBA" id="ARBA00022989"/>
    </source>
</evidence>
<dbReference type="GO" id="GO:0030883">
    <property type="term" value="F:endogenous lipid antigen binding"/>
    <property type="evidence" value="ECO:0007669"/>
    <property type="project" value="Ensembl"/>
</dbReference>
<dbReference type="GO" id="GO:0001916">
    <property type="term" value="P:positive regulation of T cell mediated cytotoxicity"/>
    <property type="evidence" value="ECO:0007669"/>
    <property type="project" value="TreeGrafter"/>
</dbReference>
<evidence type="ECO:0000256" key="4">
    <source>
        <dbReference type="ARBA" id="ARBA00022753"/>
    </source>
</evidence>
<dbReference type="STRING" id="9597.ENSPPAP00000035643"/>
<accession>A0A2R9C147</accession>
<dbReference type="Pfam" id="PF16497">
    <property type="entry name" value="MHC_I_3"/>
    <property type="match status" value="1"/>
</dbReference>
<evidence type="ECO:0000256" key="1">
    <source>
        <dbReference type="ARBA" id="ARBA00004177"/>
    </source>
</evidence>
<evidence type="ECO:0000256" key="10">
    <source>
        <dbReference type="ARBA" id="ARBA00046288"/>
    </source>
</evidence>
<dbReference type="FunFam" id="3.30.500.10:FF:000002">
    <property type="entry name" value="Antigen-presenting glycoprotein CD1d1"/>
    <property type="match status" value="1"/>
</dbReference>
<dbReference type="GeneTree" id="ENSGT01120000271825"/>
<dbReference type="AlphaFoldDB" id="A0A2R9C147"/>
<dbReference type="GO" id="GO:0005783">
    <property type="term" value="C:endoplasmic reticulum"/>
    <property type="evidence" value="ECO:0007669"/>
    <property type="project" value="Ensembl"/>
</dbReference>
<keyword evidence="2 11" id="KW-0812">Transmembrane</keyword>
<dbReference type="InterPro" id="IPR037055">
    <property type="entry name" value="MHC_I-like_Ag-recog_sf"/>
</dbReference>
<dbReference type="Gene3D" id="3.30.500.10">
    <property type="entry name" value="MHC class I-like antigen recognition-like"/>
    <property type="match status" value="1"/>
</dbReference>
<dbReference type="GO" id="GO:0005768">
    <property type="term" value="C:endosome"/>
    <property type="evidence" value="ECO:0007669"/>
    <property type="project" value="UniProtKB-SubCell"/>
</dbReference>
<dbReference type="SUPFAM" id="SSF54452">
    <property type="entry name" value="MHC antigen-recognition domain"/>
    <property type="match status" value="1"/>
</dbReference>
<keyword evidence="3 12" id="KW-0732">Signal</keyword>
<dbReference type="CTD" id="911"/>
<dbReference type="InterPro" id="IPR036179">
    <property type="entry name" value="Ig-like_dom_sf"/>
</dbReference>
<dbReference type="InterPro" id="IPR007110">
    <property type="entry name" value="Ig-like_dom"/>
</dbReference>
<dbReference type="GO" id="GO:0071723">
    <property type="term" value="F:lipopeptide binding"/>
    <property type="evidence" value="ECO:0007669"/>
    <property type="project" value="Ensembl"/>
</dbReference>
<dbReference type="GO" id="GO:0005615">
    <property type="term" value="C:extracellular space"/>
    <property type="evidence" value="ECO:0007669"/>
    <property type="project" value="TreeGrafter"/>
</dbReference>
<keyword evidence="6 11" id="KW-1133">Transmembrane helix</keyword>
<reference evidence="14 15" key="1">
    <citation type="journal article" date="2012" name="Nature">
        <title>The bonobo genome compared with the chimpanzee and human genomes.</title>
        <authorList>
            <person name="Prufer K."/>
            <person name="Munch K."/>
            <person name="Hellmann I."/>
            <person name="Akagi K."/>
            <person name="Miller J.R."/>
            <person name="Walenz B."/>
            <person name="Koren S."/>
            <person name="Sutton G."/>
            <person name="Kodira C."/>
            <person name="Winer R."/>
            <person name="Knight J.R."/>
            <person name="Mullikin J.C."/>
            <person name="Meader S.J."/>
            <person name="Ponting C.P."/>
            <person name="Lunter G."/>
            <person name="Higashino S."/>
            <person name="Hobolth A."/>
            <person name="Dutheil J."/>
            <person name="Karakoc E."/>
            <person name="Alkan C."/>
            <person name="Sajjadian S."/>
            <person name="Catacchio C.R."/>
            <person name="Ventura M."/>
            <person name="Marques-Bonet T."/>
            <person name="Eichler E.E."/>
            <person name="Andre C."/>
            <person name="Atencia R."/>
            <person name="Mugisha L."/>
            <person name="Junhold J."/>
            <person name="Patterson N."/>
            <person name="Siebauer M."/>
            <person name="Good J.M."/>
            <person name="Fischer A."/>
            <person name="Ptak S.E."/>
            <person name="Lachmann M."/>
            <person name="Symer D.E."/>
            <person name="Mailund T."/>
            <person name="Schierup M.H."/>
            <person name="Andres A.M."/>
            <person name="Kelso J."/>
            <person name="Paabo S."/>
        </authorList>
    </citation>
    <scope>NUCLEOTIDE SEQUENCE [LARGE SCALE GENOMIC DNA]</scope>
</reference>
<gene>
    <name evidence="14" type="primary">CD1C</name>
</gene>
<dbReference type="GO" id="GO:0030884">
    <property type="term" value="F:exogenous lipid antigen binding"/>
    <property type="evidence" value="ECO:0007669"/>
    <property type="project" value="Ensembl"/>
</dbReference>
<evidence type="ECO:0000256" key="11">
    <source>
        <dbReference type="SAM" id="Phobius"/>
    </source>
</evidence>
<dbReference type="KEGG" id="pps:100987470"/>
<evidence type="ECO:0000256" key="12">
    <source>
        <dbReference type="SAM" id="SignalP"/>
    </source>
</evidence>
<feature type="chain" id="PRO_5015347925" evidence="12">
    <location>
        <begin position="19"/>
        <end position="333"/>
    </location>
</feature>
<evidence type="ECO:0000256" key="7">
    <source>
        <dbReference type="ARBA" id="ARBA00023136"/>
    </source>
</evidence>
<feature type="transmembrane region" description="Helical" evidence="11">
    <location>
        <begin position="304"/>
        <end position="323"/>
    </location>
</feature>
<dbReference type="GeneID" id="100987470"/>
<dbReference type="InterPro" id="IPR011162">
    <property type="entry name" value="MHC_I/II-like_Ag-recog"/>
</dbReference>
<dbReference type="GO" id="GO:0048007">
    <property type="term" value="P:antigen processing and presentation, exogenous lipid antigen via MHC class Ib"/>
    <property type="evidence" value="ECO:0007669"/>
    <property type="project" value="TreeGrafter"/>
</dbReference>
<evidence type="ECO:0000256" key="3">
    <source>
        <dbReference type="ARBA" id="ARBA00022729"/>
    </source>
</evidence>
<reference evidence="14" key="2">
    <citation type="submission" date="2025-08" db="UniProtKB">
        <authorList>
            <consortium name="Ensembl"/>
        </authorList>
    </citation>
    <scope>IDENTIFICATION</scope>
</reference>
<keyword evidence="4" id="KW-0967">Endosome</keyword>
<evidence type="ECO:0000256" key="2">
    <source>
        <dbReference type="ARBA" id="ARBA00022692"/>
    </source>
</evidence>
<dbReference type="EMBL" id="AJFE02072087">
    <property type="status" value="NOT_ANNOTATED_CDS"/>
    <property type="molecule type" value="Genomic_DNA"/>
</dbReference>
<keyword evidence="15" id="KW-1185">Reference proteome</keyword>
<evidence type="ECO:0000256" key="8">
    <source>
        <dbReference type="ARBA" id="ARBA00023180"/>
    </source>
</evidence>
<keyword evidence="5" id="KW-0391">Immunity</keyword>
<dbReference type="Ensembl" id="ENSPPAT00000058532.1">
    <property type="protein sequence ID" value="ENSPPAP00000035643.1"/>
    <property type="gene ID" value="ENSPPAG00000040626.1"/>
</dbReference>
<evidence type="ECO:0000259" key="13">
    <source>
        <dbReference type="PROSITE" id="PS50835"/>
    </source>
</evidence>
<keyword evidence="8" id="KW-0325">Glycoprotein</keyword>
<dbReference type="PROSITE" id="PS50835">
    <property type="entry name" value="IG_LIKE"/>
    <property type="match status" value="1"/>
</dbReference>
<dbReference type="Gene3D" id="2.60.40.10">
    <property type="entry name" value="Immunoglobulins"/>
    <property type="match status" value="1"/>
</dbReference>
<dbReference type="GO" id="GO:0048006">
    <property type="term" value="P:antigen processing and presentation, endogenous lipid antigen via MHC class Ib"/>
    <property type="evidence" value="ECO:0007669"/>
    <property type="project" value="TreeGrafter"/>
</dbReference>
<dbReference type="InterPro" id="IPR050208">
    <property type="entry name" value="MHC_class-I_related"/>
</dbReference>
<evidence type="ECO:0000256" key="5">
    <source>
        <dbReference type="ARBA" id="ARBA00022859"/>
    </source>
</evidence>
<dbReference type="FunFam" id="2.60.40.10:FF:000254">
    <property type="entry name" value="Antigen-presenting glycoprotein CD1d1"/>
    <property type="match status" value="1"/>
</dbReference>
<keyword evidence="7 11" id="KW-0472">Membrane</keyword>
<dbReference type="InterPro" id="IPR011161">
    <property type="entry name" value="MHC_I-like_Ag-recog"/>
</dbReference>
<dbReference type="Pfam" id="PF07654">
    <property type="entry name" value="C1-set"/>
    <property type="match status" value="1"/>
</dbReference>
<dbReference type="SMART" id="SM00407">
    <property type="entry name" value="IGc1"/>
    <property type="match status" value="1"/>
</dbReference>
<feature type="signal peptide" evidence="12">
    <location>
        <begin position="1"/>
        <end position="18"/>
    </location>
</feature>
<evidence type="ECO:0000313" key="15">
    <source>
        <dbReference type="Proteomes" id="UP000240080"/>
    </source>
</evidence>
<feature type="domain" description="Ig-like" evidence="13">
    <location>
        <begin position="206"/>
        <end position="286"/>
    </location>
</feature>